<evidence type="ECO:0000256" key="1">
    <source>
        <dbReference type="SAM" id="MobiDB-lite"/>
    </source>
</evidence>
<accession>A0A0F9J492</accession>
<gene>
    <name evidence="2" type="ORF">LCGC14_1869110</name>
</gene>
<comment type="caution">
    <text evidence="2">The sequence shown here is derived from an EMBL/GenBank/DDBJ whole genome shotgun (WGS) entry which is preliminary data.</text>
</comment>
<dbReference type="EMBL" id="LAZR01019043">
    <property type="protein sequence ID" value="KKL93997.1"/>
    <property type="molecule type" value="Genomic_DNA"/>
</dbReference>
<name>A0A0F9J492_9ZZZZ</name>
<reference evidence="2" key="1">
    <citation type="journal article" date="2015" name="Nature">
        <title>Complex archaea that bridge the gap between prokaryotes and eukaryotes.</title>
        <authorList>
            <person name="Spang A."/>
            <person name="Saw J.H."/>
            <person name="Jorgensen S.L."/>
            <person name="Zaremba-Niedzwiedzka K."/>
            <person name="Martijn J."/>
            <person name="Lind A.E."/>
            <person name="van Eijk R."/>
            <person name="Schleper C."/>
            <person name="Guy L."/>
            <person name="Ettema T.J."/>
        </authorList>
    </citation>
    <scope>NUCLEOTIDE SEQUENCE</scope>
</reference>
<dbReference type="AlphaFoldDB" id="A0A0F9J492"/>
<feature type="region of interest" description="Disordered" evidence="1">
    <location>
        <begin position="84"/>
        <end position="104"/>
    </location>
</feature>
<feature type="compositionally biased region" description="Basic residues" evidence="1">
    <location>
        <begin position="95"/>
        <end position="104"/>
    </location>
</feature>
<proteinExistence type="predicted"/>
<protein>
    <submittedName>
        <fullName evidence="2">Uncharacterized protein</fullName>
    </submittedName>
</protein>
<organism evidence="2">
    <name type="scientific">marine sediment metagenome</name>
    <dbReference type="NCBI Taxonomy" id="412755"/>
    <lineage>
        <taxon>unclassified sequences</taxon>
        <taxon>metagenomes</taxon>
        <taxon>ecological metagenomes</taxon>
    </lineage>
</organism>
<evidence type="ECO:0000313" key="2">
    <source>
        <dbReference type="EMBL" id="KKL93997.1"/>
    </source>
</evidence>
<sequence>MEKTKSPIERLKERILEKKGSQKETELTIMLDMVREFGCLGEIIGREFEVRDPNGKLIYTISQKPIAIKQMNTLIKEFGVLKRKDDEKEAAKWNTKGKGKIGKK</sequence>